<gene>
    <name evidence="2" type="ORF">GOODEAATRI_009493</name>
</gene>
<evidence type="ECO:0000256" key="1">
    <source>
        <dbReference type="SAM" id="MobiDB-lite"/>
    </source>
</evidence>
<dbReference type="EMBL" id="JAHRIO010060502">
    <property type="protein sequence ID" value="MEQ2178000.1"/>
    <property type="molecule type" value="Genomic_DNA"/>
</dbReference>
<proteinExistence type="predicted"/>
<organism evidence="2 3">
    <name type="scientific">Goodea atripinnis</name>
    <dbReference type="NCBI Taxonomy" id="208336"/>
    <lineage>
        <taxon>Eukaryota</taxon>
        <taxon>Metazoa</taxon>
        <taxon>Chordata</taxon>
        <taxon>Craniata</taxon>
        <taxon>Vertebrata</taxon>
        <taxon>Euteleostomi</taxon>
        <taxon>Actinopterygii</taxon>
        <taxon>Neopterygii</taxon>
        <taxon>Teleostei</taxon>
        <taxon>Neoteleostei</taxon>
        <taxon>Acanthomorphata</taxon>
        <taxon>Ovalentaria</taxon>
        <taxon>Atherinomorphae</taxon>
        <taxon>Cyprinodontiformes</taxon>
        <taxon>Goodeidae</taxon>
        <taxon>Goodea</taxon>
    </lineage>
</organism>
<keyword evidence="3" id="KW-1185">Reference proteome</keyword>
<evidence type="ECO:0000313" key="3">
    <source>
        <dbReference type="Proteomes" id="UP001476798"/>
    </source>
</evidence>
<reference evidence="2 3" key="1">
    <citation type="submission" date="2021-06" db="EMBL/GenBank/DDBJ databases">
        <authorList>
            <person name="Palmer J.M."/>
        </authorList>
    </citation>
    <scope>NUCLEOTIDE SEQUENCE [LARGE SCALE GENOMIC DNA]</scope>
    <source>
        <strain evidence="2 3">GA_2019</strain>
        <tissue evidence="2">Muscle</tissue>
    </source>
</reference>
<sequence length="250" mass="27062">MDLLPSHEELDNTGFRALTGSHSTDRSSPPPGYIPDALQQVARNGSFTSINNVGPVVDEQSGELCVWKLSIVRQPVGQLLTLSSSWSAEYDLPVFEKSGKGGTYPRRYGIPFGLQDYSDGRKTFPRARRTQVHSFRSPVSFSPTEQSPSTSSGSSVFTPDLEEAPGPGRRRRGSDIEPNPNPATAPTLSVMDISPPSRCESFSWIFLDHAVLLPVFSLCLVLVLSSTRSNQLAAGEASGPGGFRSRLPLL</sequence>
<feature type="region of interest" description="Disordered" evidence="1">
    <location>
        <begin position="12"/>
        <end position="33"/>
    </location>
</feature>
<protein>
    <submittedName>
        <fullName evidence="2">Uncharacterized protein</fullName>
    </submittedName>
</protein>
<evidence type="ECO:0000313" key="2">
    <source>
        <dbReference type="EMBL" id="MEQ2178000.1"/>
    </source>
</evidence>
<feature type="region of interest" description="Disordered" evidence="1">
    <location>
        <begin position="135"/>
        <end position="191"/>
    </location>
</feature>
<dbReference type="Proteomes" id="UP001476798">
    <property type="component" value="Unassembled WGS sequence"/>
</dbReference>
<comment type="caution">
    <text evidence="2">The sequence shown here is derived from an EMBL/GenBank/DDBJ whole genome shotgun (WGS) entry which is preliminary data.</text>
</comment>
<feature type="compositionally biased region" description="Low complexity" evidence="1">
    <location>
        <begin position="140"/>
        <end position="159"/>
    </location>
</feature>
<accession>A0ABV0P310</accession>
<name>A0ABV0P310_9TELE</name>